<comment type="similarity">
    <text evidence="2">Belongs to the bacterial solute-binding protein 5 family.</text>
</comment>
<dbReference type="GO" id="GO:0015833">
    <property type="term" value="P:peptide transport"/>
    <property type="evidence" value="ECO:0007669"/>
    <property type="project" value="TreeGrafter"/>
</dbReference>
<dbReference type="AlphaFoldDB" id="A0A108U9D3"/>
<dbReference type="InterPro" id="IPR000914">
    <property type="entry name" value="SBP_5_dom"/>
</dbReference>
<feature type="chain" id="PRO_5007131727" evidence="5">
    <location>
        <begin position="25"/>
        <end position="541"/>
    </location>
</feature>
<dbReference type="GO" id="GO:0030288">
    <property type="term" value="C:outer membrane-bounded periplasmic space"/>
    <property type="evidence" value="ECO:0007669"/>
    <property type="project" value="UniProtKB-ARBA"/>
</dbReference>
<organism evidence="7 8">
    <name type="scientific">Lysobacter capsici AZ78</name>
    <dbReference type="NCBI Taxonomy" id="1444315"/>
    <lineage>
        <taxon>Bacteria</taxon>
        <taxon>Pseudomonadati</taxon>
        <taxon>Pseudomonadota</taxon>
        <taxon>Gammaproteobacteria</taxon>
        <taxon>Lysobacterales</taxon>
        <taxon>Lysobacteraceae</taxon>
        <taxon>Lysobacter</taxon>
    </lineage>
</organism>
<dbReference type="PIRSF" id="PIRSF002741">
    <property type="entry name" value="MppA"/>
    <property type="match status" value="1"/>
</dbReference>
<dbReference type="PANTHER" id="PTHR30290:SF10">
    <property type="entry name" value="PERIPLASMIC OLIGOPEPTIDE-BINDING PROTEIN-RELATED"/>
    <property type="match status" value="1"/>
</dbReference>
<dbReference type="Gene3D" id="3.40.190.10">
    <property type="entry name" value="Periplasmic binding protein-like II"/>
    <property type="match status" value="1"/>
</dbReference>
<evidence type="ECO:0000313" key="8">
    <source>
        <dbReference type="Proteomes" id="UP000023435"/>
    </source>
</evidence>
<dbReference type="SUPFAM" id="SSF53850">
    <property type="entry name" value="Periplasmic binding protein-like II"/>
    <property type="match status" value="1"/>
</dbReference>
<evidence type="ECO:0000256" key="4">
    <source>
        <dbReference type="ARBA" id="ARBA00022729"/>
    </source>
</evidence>
<protein>
    <submittedName>
        <fullName evidence="7">Oligopeptide ABC transporter, periplasmic oligopeptide-binding protein OppA</fullName>
    </submittedName>
</protein>
<accession>A0A108U9D3</accession>
<dbReference type="Pfam" id="PF00496">
    <property type="entry name" value="SBP_bac_5"/>
    <property type="match status" value="1"/>
</dbReference>
<evidence type="ECO:0000313" key="7">
    <source>
        <dbReference type="EMBL" id="KWS04962.1"/>
    </source>
</evidence>
<evidence type="ECO:0000259" key="6">
    <source>
        <dbReference type="Pfam" id="PF00496"/>
    </source>
</evidence>
<reference evidence="7 8" key="1">
    <citation type="journal article" date="2014" name="Genome Announc.">
        <title>Draft Genome Sequence of Lysobacter capsici AZ78, a Bacterium Antagonistic to Plant-Pathogenic Oomycetes.</title>
        <authorList>
            <person name="Puopolo G."/>
            <person name="Sonego P."/>
            <person name="Engelen K."/>
            <person name="Pertot I."/>
        </authorList>
    </citation>
    <scope>NUCLEOTIDE SEQUENCE [LARGE SCALE GENOMIC DNA]</scope>
    <source>
        <strain evidence="7 8">AZ78</strain>
    </source>
</reference>
<comment type="subcellular location">
    <subcellularLocation>
        <location evidence="1">Cell envelope</location>
    </subcellularLocation>
</comment>
<gene>
    <name evidence="7" type="ORF">AZ78_2512</name>
</gene>
<dbReference type="GO" id="GO:1904680">
    <property type="term" value="F:peptide transmembrane transporter activity"/>
    <property type="evidence" value="ECO:0007669"/>
    <property type="project" value="TreeGrafter"/>
</dbReference>
<dbReference type="OrthoDB" id="9801912at2"/>
<feature type="signal peptide" evidence="5">
    <location>
        <begin position="1"/>
        <end position="24"/>
    </location>
</feature>
<keyword evidence="8" id="KW-1185">Reference proteome</keyword>
<name>A0A108U9D3_9GAMM</name>
<dbReference type="GO" id="GO:0043190">
    <property type="term" value="C:ATP-binding cassette (ABC) transporter complex"/>
    <property type="evidence" value="ECO:0007669"/>
    <property type="project" value="InterPro"/>
</dbReference>
<evidence type="ECO:0000256" key="2">
    <source>
        <dbReference type="ARBA" id="ARBA00005695"/>
    </source>
</evidence>
<dbReference type="InterPro" id="IPR030678">
    <property type="entry name" value="Peptide/Ni-bd"/>
</dbReference>
<dbReference type="Proteomes" id="UP000023435">
    <property type="component" value="Unassembled WGS sequence"/>
</dbReference>
<dbReference type="PANTHER" id="PTHR30290">
    <property type="entry name" value="PERIPLASMIC BINDING COMPONENT OF ABC TRANSPORTER"/>
    <property type="match status" value="1"/>
</dbReference>
<dbReference type="Gene3D" id="3.10.105.10">
    <property type="entry name" value="Dipeptide-binding Protein, Domain 3"/>
    <property type="match status" value="1"/>
</dbReference>
<feature type="domain" description="Solute-binding protein family 5" evidence="6">
    <location>
        <begin position="72"/>
        <end position="460"/>
    </location>
</feature>
<keyword evidence="3" id="KW-0813">Transport</keyword>
<dbReference type="EMBL" id="JAJA02000001">
    <property type="protein sequence ID" value="KWS04962.1"/>
    <property type="molecule type" value="Genomic_DNA"/>
</dbReference>
<evidence type="ECO:0000256" key="3">
    <source>
        <dbReference type="ARBA" id="ARBA00022448"/>
    </source>
</evidence>
<proteinExistence type="inferred from homology"/>
<keyword evidence="4 5" id="KW-0732">Signal</keyword>
<dbReference type="RefSeq" id="WP_160329620.1">
    <property type="nucleotide sequence ID" value="NZ_JAJA02000001.1"/>
</dbReference>
<dbReference type="Gene3D" id="3.90.76.10">
    <property type="entry name" value="Dipeptide-binding Protein, Domain 1"/>
    <property type="match status" value="1"/>
</dbReference>
<dbReference type="InterPro" id="IPR039424">
    <property type="entry name" value="SBP_5"/>
</dbReference>
<comment type="caution">
    <text evidence="7">The sequence shown here is derived from an EMBL/GenBank/DDBJ whole genome shotgun (WGS) entry which is preliminary data.</text>
</comment>
<evidence type="ECO:0000256" key="1">
    <source>
        <dbReference type="ARBA" id="ARBA00004196"/>
    </source>
</evidence>
<dbReference type="CDD" id="cd08504">
    <property type="entry name" value="PBP2_OppA"/>
    <property type="match status" value="1"/>
</dbReference>
<sequence length="541" mass="59617">MQRYGAALPLALALLWLIAPGARAQAAAAMLERGNGPEPSTLDAHRCQEVACGNVLRDLYEGLVTEDARGRLIPGMAQRWSVSADGRSWTFTLREGLQWSNGEPIDAQQIVASFRRAFAPATAAPFGELFDALDNAQAVQAGKLPPQRLGVSAADARTVVFRLNRSAGLPALLTLPIAFPVYLPAVEQYGAQHTRPGRLVSNGAYRLAAWTPQANLVVEKNPRFHDAAAVAIERVRFQVTEDAAAELQRFAAGDLHITEVVPPQPLPALRKRFGAQLRLSPYLGAFWLGINLTRPPLRSAACATPPCEDRELALRRALTLAIDRDKLTRYVTGLGETPAYGIVPPGIAGYTPAAMPWQSLSQTQREEHARALYRHAGYSDDKPLVIELRYNTSTPHRRLTLAVAAMWRQTLGVQVRLRNEEWKVFVQNRKQRTITQVFRGGWIGDLADARNFLAAFGSDGPLNWMGYDDAGYRERLAKADAARSEAARNAWLRAAEQRLLNDNAAIPLYFYSSKHLVASNVRGFEANALDRHASRWLSLSP</sequence>
<evidence type="ECO:0000256" key="5">
    <source>
        <dbReference type="SAM" id="SignalP"/>
    </source>
</evidence>